<evidence type="ECO:0000313" key="10">
    <source>
        <dbReference type="Proteomes" id="UP000053144"/>
    </source>
</evidence>
<protein>
    <recommendedName>
        <fullName evidence="3">Transcription initiation factor TFIID subunit 8</fullName>
    </recommendedName>
</protein>
<keyword evidence="6" id="KW-0539">Nucleus</keyword>
<evidence type="ECO:0000256" key="5">
    <source>
        <dbReference type="ARBA" id="ARBA00023163"/>
    </source>
</evidence>
<evidence type="ECO:0000259" key="8">
    <source>
        <dbReference type="Pfam" id="PF10406"/>
    </source>
</evidence>
<dbReference type="InterPro" id="IPR019473">
    <property type="entry name" value="TFIID_su8_C"/>
</dbReference>
<comment type="similarity">
    <text evidence="2">Belongs to the TAF8 family.</text>
</comment>
<evidence type="ECO:0000313" key="9">
    <source>
        <dbReference type="EMBL" id="KOM47135.1"/>
    </source>
</evidence>
<evidence type="ECO:0000256" key="1">
    <source>
        <dbReference type="ARBA" id="ARBA00004123"/>
    </source>
</evidence>
<evidence type="ECO:0000256" key="3">
    <source>
        <dbReference type="ARBA" id="ARBA00017307"/>
    </source>
</evidence>
<feature type="domain" description="Transcription factor TFIID subunit 8 C-terminal" evidence="8">
    <location>
        <begin position="224"/>
        <end position="267"/>
    </location>
</feature>
<dbReference type="Gramene" id="KOM47135">
    <property type="protein sequence ID" value="KOM47135"/>
    <property type="gene ID" value="LR48_Vigan07g083900"/>
</dbReference>
<keyword evidence="5" id="KW-0804">Transcription</keyword>
<dbReference type="STRING" id="3914.A0A0L9UWA0"/>
<dbReference type="Proteomes" id="UP000053144">
    <property type="component" value="Chromosome 7"/>
</dbReference>
<keyword evidence="4" id="KW-0805">Transcription regulation</keyword>
<evidence type="ECO:0000256" key="6">
    <source>
        <dbReference type="ARBA" id="ARBA00023242"/>
    </source>
</evidence>
<gene>
    <name evidence="9" type="ORF">LR48_Vigan07g083900</name>
</gene>
<feature type="compositionally biased region" description="Basic and acidic residues" evidence="7">
    <location>
        <begin position="1"/>
        <end position="12"/>
    </location>
</feature>
<dbReference type="PANTHER" id="PTHR46338:SF15">
    <property type="entry name" value="TRANSCRIPTION INITIATION FACTOR TFIID SUBUNIT 8"/>
    <property type="match status" value="1"/>
</dbReference>
<dbReference type="EMBL" id="CM003377">
    <property type="protein sequence ID" value="KOM47135.1"/>
    <property type="molecule type" value="Genomic_DNA"/>
</dbReference>
<evidence type="ECO:0000256" key="4">
    <source>
        <dbReference type="ARBA" id="ARBA00023015"/>
    </source>
</evidence>
<feature type="region of interest" description="Disordered" evidence="7">
    <location>
        <begin position="45"/>
        <end position="93"/>
    </location>
</feature>
<feature type="region of interest" description="Disordered" evidence="7">
    <location>
        <begin position="1"/>
        <end position="29"/>
    </location>
</feature>
<name>A0A0L9UWA0_PHAAN</name>
<dbReference type="InterPro" id="IPR037818">
    <property type="entry name" value="TAF8"/>
</dbReference>
<evidence type="ECO:0000256" key="7">
    <source>
        <dbReference type="SAM" id="MobiDB-lite"/>
    </source>
</evidence>
<dbReference type="GO" id="GO:0005669">
    <property type="term" value="C:transcription factor TFIID complex"/>
    <property type="evidence" value="ECO:0007669"/>
    <property type="project" value="InterPro"/>
</dbReference>
<organism evidence="9 10">
    <name type="scientific">Phaseolus angularis</name>
    <name type="common">Azuki bean</name>
    <name type="synonym">Vigna angularis</name>
    <dbReference type="NCBI Taxonomy" id="3914"/>
    <lineage>
        <taxon>Eukaryota</taxon>
        <taxon>Viridiplantae</taxon>
        <taxon>Streptophyta</taxon>
        <taxon>Embryophyta</taxon>
        <taxon>Tracheophyta</taxon>
        <taxon>Spermatophyta</taxon>
        <taxon>Magnoliopsida</taxon>
        <taxon>eudicotyledons</taxon>
        <taxon>Gunneridae</taxon>
        <taxon>Pentapetalae</taxon>
        <taxon>rosids</taxon>
        <taxon>fabids</taxon>
        <taxon>Fabales</taxon>
        <taxon>Fabaceae</taxon>
        <taxon>Papilionoideae</taxon>
        <taxon>50 kb inversion clade</taxon>
        <taxon>NPAAA clade</taxon>
        <taxon>indigoferoid/millettioid clade</taxon>
        <taxon>Phaseoleae</taxon>
        <taxon>Vigna</taxon>
    </lineage>
</organism>
<reference evidence="10" key="1">
    <citation type="journal article" date="2015" name="Proc. Natl. Acad. Sci. U.S.A.">
        <title>Genome sequencing of adzuki bean (Vigna angularis) provides insight into high starch and low fat accumulation and domestication.</title>
        <authorList>
            <person name="Yang K."/>
            <person name="Tian Z."/>
            <person name="Chen C."/>
            <person name="Luo L."/>
            <person name="Zhao B."/>
            <person name="Wang Z."/>
            <person name="Yu L."/>
            <person name="Li Y."/>
            <person name="Sun Y."/>
            <person name="Li W."/>
            <person name="Chen Y."/>
            <person name="Li Y."/>
            <person name="Zhang Y."/>
            <person name="Ai D."/>
            <person name="Zhao J."/>
            <person name="Shang C."/>
            <person name="Ma Y."/>
            <person name="Wu B."/>
            <person name="Wang M."/>
            <person name="Gao L."/>
            <person name="Sun D."/>
            <person name="Zhang P."/>
            <person name="Guo F."/>
            <person name="Wang W."/>
            <person name="Li Y."/>
            <person name="Wang J."/>
            <person name="Varshney R.K."/>
            <person name="Wang J."/>
            <person name="Ling H.Q."/>
            <person name="Wan P."/>
        </authorList>
    </citation>
    <scope>NUCLEOTIDE SEQUENCE</scope>
    <source>
        <strain evidence="10">cv. Jingnong 6</strain>
    </source>
</reference>
<dbReference type="PANTHER" id="PTHR46338">
    <property type="entry name" value="TRANSCRIPTION INITIATION FACTOR TFIID SUBUNIT 8"/>
    <property type="match status" value="1"/>
</dbReference>
<sequence>MRYIHPRQEGDRSACANTDRPTVGVWKRASGPDASAAKFIINDQVQDRAVNPSRERGKTLSKPNGKARSLGSTPRLKTERTSGKSRSVNVEDREVNSSRFLLKDERYIPPRQEGDRSACANTDRPTVGVWKRASGPDASAGRTECHAFDVIQGLEDMPSVQGFAGASEVDHCLESSDVIREIFHFVNEGEPVVFAHPIPRFPVVKKRVLNPSFLQKGEEPPGDHIPAWLPAFPDPQNYSQSPVVNGRGTEPRAVKFEQERENGKGEWPVLNLKQQMVSNMFDKSALDPADTKAKRIAAEGNPFVAAPLKIEDKEIVSVPLAVKVFNDVVLDYPAVENFVENEPISALETFAPVISNKSPPNPFIPNF</sequence>
<comment type="subcellular location">
    <subcellularLocation>
        <location evidence="1">Nucleus</location>
    </subcellularLocation>
</comment>
<proteinExistence type="inferred from homology"/>
<dbReference type="Pfam" id="PF10406">
    <property type="entry name" value="TAF8_C"/>
    <property type="match status" value="1"/>
</dbReference>
<dbReference type="CDD" id="cd08049">
    <property type="entry name" value="TAF8"/>
    <property type="match status" value="1"/>
</dbReference>
<accession>A0A0L9UWA0</accession>
<dbReference type="AlphaFoldDB" id="A0A0L9UWA0"/>
<evidence type="ECO:0000256" key="2">
    <source>
        <dbReference type="ARBA" id="ARBA00008767"/>
    </source>
</evidence>